<keyword evidence="2" id="KW-1185">Reference proteome</keyword>
<dbReference type="AlphaFoldDB" id="A0A9J5ZIR1"/>
<dbReference type="OrthoDB" id="1328685at2759"/>
<feature type="non-terminal residue" evidence="1">
    <location>
        <position position="1"/>
    </location>
</feature>
<accession>A0A9J5ZIR1</accession>
<dbReference type="EMBL" id="JACXVP010000004">
    <property type="protein sequence ID" value="KAG5611556.1"/>
    <property type="molecule type" value="Genomic_DNA"/>
</dbReference>
<organism evidence="1 2">
    <name type="scientific">Solanum commersonii</name>
    <name type="common">Commerson's wild potato</name>
    <name type="synonym">Commerson's nightshade</name>
    <dbReference type="NCBI Taxonomy" id="4109"/>
    <lineage>
        <taxon>Eukaryota</taxon>
        <taxon>Viridiplantae</taxon>
        <taxon>Streptophyta</taxon>
        <taxon>Embryophyta</taxon>
        <taxon>Tracheophyta</taxon>
        <taxon>Spermatophyta</taxon>
        <taxon>Magnoliopsida</taxon>
        <taxon>eudicotyledons</taxon>
        <taxon>Gunneridae</taxon>
        <taxon>Pentapetalae</taxon>
        <taxon>asterids</taxon>
        <taxon>lamiids</taxon>
        <taxon>Solanales</taxon>
        <taxon>Solanaceae</taxon>
        <taxon>Solanoideae</taxon>
        <taxon>Solaneae</taxon>
        <taxon>Solanum</taxon>
    </lineage>
</organism>
<name>A0A9J5ZIR1_SOLCO</name>
<reference evidence="1 2" key="1">
    <citation type="submission" date="2020-09" db="EMBL/GenBank/DDBJ databases">
        <title>De no assembly of potato wild relative species, Solanum commersonii.</title>
        <authorList>
            <person name="Cho K."/>
        </authorList>
    </citation>
    <scope>NUCLEOTIDE SEQUENCE [LARGE SCALE GENOMIC DNA]</scope>
    <source>
        <strain evidence="1">LZ3.2</strain>
        <tissue evidence="1">Leaf</tissue>
    </source>
</reference>
<proteinExistence type="predicted"/>
<gene>
    <name evidence="1" type="ORF">H5410_022837</name>
</gene>
<comment type="caution">
    <text evidence="1">The sequence shown here is derived from an EMBL/GenBank/DDBJ whole genome shotgun (WGS) entry which is preliminary data.</text>
</comment>
<evidence type="ECO:0000313" key="1">
    <source>
        <dbReference type="EMBL" id="KAG5611556.1"/>
    </source>
</evidence>
<sequence length="121" mass="13848">SDNSIENDTKDVVLMAMEDFEPDSESDIEKREERGLVKLEQKFSIFQRSKVVLVLRGNLYWVCLKLLRIFWKDVPCEGEYFGDPTVEQSSIVRLNLGAFSEGESMEDPFVEPSSSIGIHIN</sequence>
<protein>
    <submittedName>
        <fullName evidence="1">Uncharacterized protein</fullName>
    </submittedName>
</protein>
<dbReference type="Proteomes" id="UP000824120">
    <property type="component" value="Chromosome 4"/>
</dbReference>
<evidence type="ECO:0000313" key="2">
    <source>
        <dbReference type="Proteomes" id="UP000824120"/>
    </source>
</evidence>